<protein>
    <submittedName>
        <fullName evidence="1">ABHD18 isoform X4</fullName>
    </submittedName>
</protein>
<dbReference type="PANTHER" id="PTHR13617">
    <property type="entry name" value="PROTEIN ABHD18"/>
    <property type="match status" value="1"/>
</dbReference>
<dbReference type="OrthoDB" id="9987145at2759"/>
<dbReference type="EMBL" id="REGN01005488">
    <property type="protein sequence ID" value="RNA13166.1"/>
    <property type="molecule type" value="Genomic_DNA"/>
</dbReference>
<dbReference type="PANTHER" id="PTHR13617:SF14">
    <property type="entry name" value="PROTEIN ABHD18"/>
    <property type="match status" value="1"/>
</dbReference>
<organism evidence="1 2">
    <name type="scientific">Brachionus plicatilis</name>
    <name type="common">Marine rotifer</name>
    <name type="synonym">Brachionus muelleri</name>
    <dbReference type="NCBI Taxonomy" id="10195"/>
    <lineage>
        <taxon>Eukaryota</taxon>
        <taxon>Metazoa</taxon>
        <taxon>Spiralia</taxon>
        <taxon>Gnathifera</taxon>
        <taxon>Rotifera</taxon>
        <taxon>Eurotatoria</taxon>
        <taxon>Monogononta</taxon>
        <taxon>Pseudotrocha</taxon>
        <taxon>Ploima</taxon>
        <taxon>Brachionidae</taxon>
        <taxon>Brachionus</taxon>
    </lineage>
</organism>
<dbReference type="Proteomes" id="UP000276133">
    <property type="component" value="Unassembled WGS sequence"/>
</dbReference>
<evidence type="ECO:0000313" key="2">
    <source>
        <dbReference type="Proteomes" id="UP000276133"/>
    </source>
</evidence>
<dbReference type="Pfam" id="PF09752">
    <property type="entry name" value="ABHD18"/>
    <property type="match status" value="1"/>
</dbReference>
<sequence length="398" mass="46460">MSKIDQYYRKFMLSRFYQGGWGSYEYLSKIVEYRRNIVGRRETCEQFLTDDYPVKIEKEIKLKESTILEGSFISPFTHLIPELMPEELRNCRFQFLIPKNWNSRHKPVVLHFAGTGDHKYWRRRVFLANPLLEQNKVASIIIENPYYGLRKPKNQERSNLIYVRDLFVMGGCLVTEGAVLMRWCEKNGFGPFILTGLSMGGHMASLTATVWSKPVGLVPCLSWSTAATVFTRGVLSKAVDWQNLERDYYSDSNYRDLKEHLKWLHAEENKERKRKKISSFIPESNIDYDTLTNFNYSDPKKKVKMEIVEFMHVLMDECTHLVNYDVPVDTNLINVVAAKDDAYVLRDGVNSIESIWPGSRVDYVERGHVSAFVLSLATFRNTIMDTMNKMIEKHYSFN</sequence>
<dbReference type="AlphaFoldDB" id="A0A3M7QP41"/>
<name>A0A3M7QP41_BRAPC</name>
<dbReference type="InterPro" id="IPR019149">
    <property type="entry name" value="ABHD18"/>
</dbReference>
<accession>A0A3M7QP41</accession>
<reference evidence="1 2" key="1">
    <citation type="journal article" date="2018" name="Sci. Rep.">
        <title>Genomic signatures of local adaptation to the degree of environmental predictability in rotifers.</title>
        <authorList>
            <person name="Franch-Gras L."/>
            <person name="Hahn C."/>
            <person name="Garcia-Roger E.M."/>
            <person name="Carmona M.J."/>
            <person name="Serra M."/>
            <person name="Gomez A."/>
        </authorList>
    </citation>
    <scope>NUCLEOTIDE SEQUENCE [LARGE SCALE GENOMIC DNA]</scope>
    <source>
        <strain evidence="1">HYR1</strain>
    </source>
</reference>
<comment type="caution">
    <text evidence="1">The sequence shown here is derived from an EMBL/GenBank/DDBJ whole genome shotgun (WGS) entry which is preliminary data.</text>
</comment>
<dbReference type="SUPFAM" id="SSF53474">
    <property type="entry name" value="alpha/beta-Hydrolases"/>
    <property type="match status" value="1"/>
</dbReference>
<dbReference type="InterPro" id="IPR029058">
    <property type="entry name" value="AB_hydrolase_fold"/>
</dbReference>
<gene>
    <name evidence="1" type="ORF">BpHYR1_048347</name>
</gene>
<dbReference type="Gene3D" id="3.40.50.1820">
    <property type="entry name" value="alpha/beta hydrolase"/>
    <property type="match status" value="1"/>
</dbReference>
<evidence type="ECO:0000313" key="1">
    <source>
        <dbReference type="EMBL" id="RNA13166.1"/>
    </source>
</evidence>
<keyword evidence="2" id="KW-1185">Reference proteome</keyword>
<proteinExistence type="predicted"/>
<dbReference type="STRING" id="10195.A0A3M7QP41"/>